<dbReference type="HOGENOM" id="CLU_3145346_0_0_1"/>
<reference evidence="2" key="2">
    <citation type="submission" date="2018-08" db="UniProtKB">
        <authorList>
            <consortium name="EnsemblPlants"/>
        </authorList>
    </citation>
    <scope>IDENTIFICATION</scope>
    <source>
        <strain evidence="2">Yugu1</strain>
    </source>
</reference>
<dbReference type="EnsemblPlants" id="KQK98889">
    <property type="protein sequence ID" value="KQK98889"/>
    <property type="gene ID" value="SETIT_013042mg"/>
</dbReference>
<dbReference type="Proteomes" id="UP000004995">
    <property type="component" value="Unassembled WGS sequence"/>
</dbReference>
<evidence type="ECO:0000313" key="2">
    <source>
        <dbReference type="EnsemblPlants" id="KQK98889"/>
    </source>
</evidence>
<dbReference type="AlphaFoldDB" id="K3YFM4"/>
<keyword evidence="3" id="KW-1185">Reference proteome</keyword>
<dbReference type="EMBL" id="AGNK02004508">
    <property type="status" value="NOT_ANNOTATED_CDS"/>
    <property type="molecule type" value="Genomic_DNA"/>
</dbReference>
<accession>K3YFM4</accession>
<proteinExistence type="predicted"/>
<evidence type="ECO:0000313" key="3">
    <source>
        <dbReference type="Proteomes" id="UP000004995"/>
    </source>
</evidence>
<name>K3YFM4_SETIT</name>
<reference evidence="3" key="1">
    <citation type="journal article" date="2012" name="Nat. Biotechnol.">
        <title>Reference genome sequence of the model plant Setaria.</title>
        <authorList>
            <person name="Bennetzen J.L."/>
            <person name="Schmutz J."/>
            <person name="Wang H."/>
            <person name="Percifield R."/>
            <person name="Hawkins J."/>
            <person name="Pontaroli A.C."/>
            <person name="Estep M."/>
            <person name="Feng L."/>
            <person name="Vaughn J.N."/>
            <person name="Grimwood J."/>
            <person name="Jenkins J."/>
            <person name="Barry K."/>
            <person name="Lindquist E."/>
            <person name="Hellsten U."/>
            <person name="Deshpande S."/>
            <person name="Wang X."/>
            <person name="Wu X."/>
            <person name="Mitros T."/>
            <person name="Triplett J."/>
            <person name="Yang X."/>
            <person name="Ye C.Y."/>
            <person name="Mauro-Herrera M."/>
            <person name="Wang L."/>
            <person name="Li P."/>
            <person name="Sharma M."/>
            <person name="Sharma R."/>
            <person name="Ronald P.C."/>
            <person name="Panaud O."/>
            <person name="Kellogg E.A."/>
            <person name="Brutnell T.P."/>
            <person name="Doust A.N."/>
            <person name="Tuskan G.A."/>
            <person name="Rokhsar D."/>
            <person name="Devos K.M."/>
        </authorList>
    </citation>
    <scope>NUCLEOTIDE SEQUENCE [LARGE SCALE GENOMIC DNA]</scope>
    <source>
        <strain evidence="3">cv. Yugu1</strain>
    </source>
</reference>
<organism evidence="2 3">
    <name type="scientific">Setaria italica</name>
    <name type="common">Foxtail millet</name>
    <name type="synonym">Panicum italicum</name>
    <dbReference type="NCBI Taxonomy" id="4555"/>
    <lineage>
        <taxon>Eukaryota</taxon>
        <taxon>Viridiplantae</taxon>
        <taxon>Streptophyta</taxon>
        <taxon>Embryophyta</taxon>
        <taxon>Tracheophyta</taxon>
        <taxon>Spermatophyta</taxon>
        <taxon>Magnoliopsida</taxon>
        <taxon>Liliopsida</taxon>
        <taxon>Poales</taxon>
        <taxon>Poaceae</taxon>
        <taxon>PACMAD clade</taxon>
        <taxon>Panicoideae</taxon>
        <taxon>Panicodae</taxon>
        <taxon>Paniceae</taxon>
        <taxon>Cenchrinae</taxon>
        <taxon>Setaria</taxon>
    </lineage>
</organism>
<dbReference type="Gramene" id="KQK98889">
    <property type="protein sequence ID" value="KQK98889"/>
    <property type="gene ID" value="SETIT_013042mg"/>
</dbReference>
<sequence length="49" mass="4800">MMLGVGGSGQPSCTAASGWISGKSTSPAASTADGARRCPEQRMAGTNSI</sequence>
<feature type="region of interest" description="Disordered" evidence="1">
    <location>
        <begin position="1"/>
        <end position="49"/>
    </location>
</feature>
<evidence type="ECO:0000256" key="1">
    <source>
        <dbReference type="SAM" id="MobiDB-lite"/>
    </source>
</evidence>
<dbReference type="InParanoid" id="K3YFM4"/>
<protein>
    <submittedName>
        <fullName evidence="2">Uncharacterized protein</fullName>
    </submittedName>
</protein>